<feature type="domain" description="Solute-binding protein family 3/N-terminal" evidence="4">
    <location>
        <begin position="43"/>
        <end position="272"/>
    </location>
</feature>
<proteinExistence type="inferred from homology"/>
<protein>
    <submittedName>
        <fullName evidence="5">Transporter substrate-binding domain-containing protein</fullName>
    </submittedName>
</protein>
<evidence type="ECO:0000259" key="4">
    <source>
        <dbReference type="SMART" id="SM00062"/>
    </source>
</evidence>
<keyword evidence="6" id="KW-1185">Reference proteome</keyword>
<dbReference type="Proteomes" id="UP001419910">
    <property type="component" value="Unassembled WGS sequence"/>
</dbReference>
<dbReference type="RefSeq" id="WP_343892434.1">
    <property type="nucleotide sequence ID" value="NZ_BAAAEH010000059.1"/>
</dbReference>
<reference evidence="5 6" key="1">
    <citation type="submission" date="2024-05" db="EMBL/GenBank/DDBJ databases">
        <authorList>
            <person name="Liu Q."/>
            <person name="Xin Y.-H."/>
        </authorList>
    </citation>
    <scope>NUCLEOTIDE SEQUENCE [LARGE SCALE GENOMIC DNA]</scope>
    <source>
        <strain evidence="5 6">CGMCC 1.10181</strain>
    </source>
</reference>
<dbReference type="InterPro" id="IPR001638">
    <property type="entry name" value="Solute-binding_3/MltF_N"/>
</dbReference>
<evidence type="ECO:0000256" key="3">
    <source>
        <dbReference type="ARBA" id="ARBA00022729"/>
    </source>
</evidence>
<name>A0ABU9Y683_9SPHN</name>
<dbReference type="PANTHER" id="PTHR30085:SF7">
    <property type="entry name" value="AMINO-ACID ABC TRANSPORTER-BINDING PROTEIN YHDW-RELATED"/>
    <property type="match status" value="1"/>
</dbReference>
<evidence type="ECO:0000313" key="6">
    <source>
        <dbReference type="Proteomes" id="UP001419910"/>
    </source>
</evidence>
<accession>A0ABU9Y683</accession>
<evidence type="ECO:0000256" key="2">
    <source>
        <dbReference type="ARBA" id="ARBA00022448"/>
    </source>
</evidence>
<evidence type="ECO:0000313" key="5">
    <source>
        <dbReference type="EMBL" id="MEN2791311.1"/>
    </source>
</evidence>
<dbReference type="EMBL" id="JBDIME010000016">
    <property type="protein sequence ID" value="MEN2791311.1"/>
    <property type="molecule type" value="Genomic_DNA"/>
</dbReference>
<comment type="similarity">
    <text evidence="1">Belongs to the bacterial solute-binding protein 3 family.</text>
</comment>
<gene>
    <name evidence="5" type="ORF">ABC974_16875</name>
</gene>
<dbReference type="InterPro" id="IPR051455">
    <property type="entry name" value="Bact_solute-bind_prot3"/>
</dbReference>
<dbReference type="Pfam" id="PF00497">
    <property type="entry name" value="SBP_bac_3"/>
    <property type="match status" value="1"/>
</dbReference>
<keyword evidence="3" id="KW-0732">Signal</keyword>
<keyword evidence="2" id="KW-0813">Transport</keyword>
<organism evidence="5 6">
    <name type="scientific">Sphingomonas oligophenolica</name>
    <dbReference type="NCBI Taxonomy" id="301154"/>
    <lineage>
        <taxon>Bacteria</taxon>
        <taxon>Pseudomonadati</taxon>
        <taxon>Pseudomonadota</taxon>
        <taxon>Alphaproteobacteria</taxon>
        <taxon>Sphingomonadales</taxon>
        <taxon>Sphingomonadaceae</taxon>
        <taxon>Sphingomonas</taxon>
    </lineage>
</organism>
<comment type="caution">
    <text evidence="5">The sequence shown here is derived from an EMBL/GenBank/DDBJ whole genome shotgun (WGS) entry which is preliminary data.</text>
</comment>
<dbReference type="SUPFAM" id="SSF53850">
    <property type="entry name" value="Periplasmic binding protein-like II"/>
    <property type="match status" value="1"/>
</dbReference>
<sequence>MYLDRLRAVTPLLLLVALLAAILGVARTSKHSTDLERIRASGILKCGSHNGIPGFFFFKTNGQPAGLSVDFCRALSIAVFGDVNHVRLVPISMQSRFLALQSGEVDVLLPPTAMSIKRDTSLGLTNVATLVNNGVGFLVSRKLNATSARDLDGRTICVIQGSTMERAIVDYARPFNITIATRPYDNLQLERAAFFSGRCDGIVDDFVALQGDVAAAPDPASYVVLPDNIAKEQDGVMVRSGDASMEKLARWTFYAMVQAEEYGIDQKNVDAIYRSRASPEIRRFLGTEGDFGKALGTARNDWTYQIIRQIGNYGEMFDRSLGKDGLGVDRGKNRLWKDGGMMISEMWQ</sequence>
<dbReference type="PANTHER" id="PTHR30085">
    <property type="entry name" value="AMINO ACID ABC TRANSPORTER PERMEASE"/>
    <property type="match status" value="1"/>
</dbReference>
<dbReference type="SMART" id="SM00062">
    <property type="entry name" value="PBPb"/>
    <property type="match status" value="1"/>
</dbReference>
<evidence type="ECO:0000256" key="1">
    <source>
        <dbReference type="ARBA" id="ARBA00010333"/>
    </source>
</evidence>
<dbReference type="Gene3D" id="3.40.190.10">
    <property type="entry name" value="Periplasmic binding protein-like II"/>
    <property type="match status" value="2"/>
</dbReference>